<protein>
    <submittedName>
        <fullName evidence="8">Cytochrome b/b6 domain-containing protein</fullName>
    </submittedName>
</protein>
<evidence type="ECO:0000256" key="3">
    <source>
        <dbReference type="ARBA" id="ARBA00022692"/>
    </source>
</evidence>
<proteinExistence type="predicted"/>
<feature type="transmembrane region" description="Helical" evidence="6">
    <location>
        <begin position="157"/>
        <end position="174"/>
    </location>
</feature>
<evidence type="ECO:0000259" key="7">
    <source>
        <dbReference type="Pfam" id="PF01292"/>
    </source>
</evidence>
<accession>A0ABV3FNE0</accession>
<dbReference type="InterPro" id="IPR011577">
    <property type="entry name" value="Cyt_b561_bac/Ni-Hgenase"/>
</dbReference>
<name>A0ABV3FNE0_9NOCA</name>
<dbReference type="InterPro" id="IPR051542">
    <property type="entry name" value="Hydrogenase_cytochrome"/>
</dbReference>
<gene>
    <name evidence="8" type="ORF">AB0I48_05085</name>
</gene>
<dbReference type="SUPFAM" id="SSF81342">
    <property type="entry name" value="Transmembrane di-heme cytochromes"/>
    <property type="match status" value="1"/>
</dbReference>
<feature type="transmembrane region" description="Helical" evidence="6">
    <location>
        <begin position="21"/>
        <end position="41"/>
    </location>
</feature>
<dbReference type="Gene3D" id="1.20.950.20">
    <property type="entry name" value="Transmembrane di-heme cytochromes, Chain C"/>
    <property type="match status" value="1"/>
</dbReference>
<keyword evidence="2" id="KW-1003">Cell membrane</keyword>
<sequence>MTRPADSGAVRLHRFGRVERAVHWLTGLLVLVCVVTAAILYNGPLAVLVGNRHIVETVHVWSGFALPIPLVAGLVSAAYRADLRRLNRFTSADYRWLRSRARRRSGVDVGKFNAGQKLNAALSAGSISVLLGTGVIMFFPDWTRLTWRTGATFVHDWFALAFGLLVAGHLGYALRDREAMRGMLVGTVSKSWATREHILWASRAESEQRDR</sequence>
<dbReference type="PANTHER" id="PTHR30485:SF0">
    <property type="entry name" value="NI_FE-HYDROGENASE 1 B-TYPE CYTOCHROME SUBUNIT-RELATED"/>
    <property type="match status" value="1"/>
</dbReference>
<keyword evidence="4 6" id="KW-1133">Transmembrane helix</keyword>
<feature type="domain" description="Cytochrome b561 bacterial/Ni-hydrogenase" evidence="7">
    <location>
        <begin position="14"/>
        <end position="181"/>
    </location>
</feature>
<evidence type="ECO:0000256" key="1">
    <source>
        <dbReference type="ARBA" id="ARBA00004651"/>
    </source>
</evidence>
<keyword evidence="9" id="KW-1185">Reference proteome</keyword>
<feature type="transmembrane region" description="Helical" evidence="6">
    <location>
        <begin position="118"/>
        <end position="137"/>
    </location>
</feature>
<evidence type="ECO:0000256" key="6">
    <source>
        <dbReference type="SAM" id="Phobius"/>
    </source>
</evidence>
<dbReference type="InterPro" id="IPR016174">
    <property type="entry name" value="Di-haem_cyt_TM"/>
</dbReference>
<evidence type="ECO:0000256" key="4">
    <source>
        <dbReference type="ARBA" id="ARBA00022989"/>
    </source>
</evidence>
<dbReference type="Pfam" id="PF01292">
    <property type="entry name" value="Ni_hydr_CYTB"/>
    <property type="match status" value="1"/>
</dbReference>
<evidence type="ECO:0000256" key="2">
    <source>
        <dbReference type="ARBA" id="ARBA00022475"/>
    </source>
</evidence>
<evidence type="ECO:0000256" key="5">
    <source>
        <dbReference type="ARBA" id="ARBA00023136"/>
    </source>
</evidence>
<keyword evidence="3 6" id="KW-0812">Transmembrane</keyword>
<dbReference type="Proteomes" id="UP001551695">
    <property type="component" value="Unassembled WGS sequence"/>
</dbReference>
<dbReference type="EMBL" id="JBFAKC010000002">
    <property type="protein sequence ID" value="MEV0706920.1"/>
    <property type="molecule type" value="Genomic_DNA"/>
</dbReference>
<dbReference type="RefSeq" id="WP_109527050.1">
    <property type="nucleotide sequence ID" value="NZ_JBEXKW010000062.1"/>
</dbReference>
<dbReference type="PANTHER" id="PTHR30485">
    <property type="entry name" value="NI/FE-HYDROGENASE 1 B-TYPE CYTOCHROME SUBUNIT"/>
    <property type="match status" value="1"/>
</dbReference>
<reference evidence="8 9" key="1">
    <citation type="submission" date="2024-06" db="EMBL/GenBank/DDBJ databases">
        <title>The Natural Products Discovery Center: Release of the First 8490 Sequenced Strains for Exploring Actinobacteria Biosynthetic Diversity.</title>
        <authorList>
            <person name="Kalkreuter E."/>
            <person name="Kautsar S.A."/>
            <person name="Yang D."/>
            <person name="Bader C.D."/>
            <person name="Teijaro C.N."/>
            <person name="Fluegel L."/>
            <person name="Davis C.M."/>
            <person name="Simpson J.R."/>
            <person name="Lauterbach L."/>
            <person name="Steele A.D."/>
            <person name="Gui C."/>
            <person name="Meng S."/>
            <person name="Li G."/>
            <person name="Viehrig K."/>
            <person name="Ye F."/>
            <person name="Su P."/>
            <person name="Kiefer A.F."/>
            <person name="Nichols A."/>
            <person name="Cepeda A.J."/>
            <person name="Yan W."/>
            <person name="Fan B."/>
            <person name="Jiang Y."/>
            <person name="Adhikari A."/>
            <person name="Zheng C.-J."/>
            <person name="Schuster L."/>
            <person name="Cowan T.M."/>
            <person name="Smanski M.J."/>
            <person name="Chevrette M.G."/>
            <person name="De Carvalho L.P.S."/>
            <person name="Shen B."/>
        </authorList>
    </citation>
    <scope>NUCLEOTIDE SEQUENCE [LARGE SCALE GENOMIC DNA]</scope>
    <source>
        <strain evidence="8 9">NPDC050403</strain>
    </source>
</reference>
<comment type="subcellular location">
    <subcellularLocation>
        <location evidence="1">Cell membrane</location>
        <topology evidence="1">Multi-pass membrane protein</topology>
    </subcellularLocation>
</comment>
<organism evidence="8 9">
    <name type="scientific">Nocardia aurea</name>
    <dbReference type="NCBI Taxonomy" id="2144174"/>
    <lineage>
        <taxon>Bacteria</taxon>
        <taxon>Bacillati</taxon>
        <taxon>Actinomycetota</taxon>
        <taxon>Actinomycetes</taxon>
        <taxon>Mycobacteriales</taxon>
        <taxon>Nocardiaceae</taxon>
        <taxon>Nocardia</taxon>
    </lineage>
</organism>
<evidence type="ECO:0000313" key="9">
    <source>
        <dbReference type="Proteomes" id="UP001551695"/>
    </source>
</evidence>
<feature type="transmembrane region" description="Helical" evidence="6">
    <location>
        <begin position="61"/>
        <end position="79"/>
    </location>
</feature>
<evidence type="ECO:0000313" key="8">
    <source>
        <dbReference type="EMBL" id="MEV0706920.1"/>
    </source>
</evidence>
<keyword evidence="5 6" id="KW-0472">Membrane</keyword>
<comment type="caution">
    <text evidence="8">The sequence shown here is derived from an EMBL/GenBank/DDBJ whole genome shotgun (WGS) entry which is preliminary data.</text>
</comment>